<evidence type="ECO:0000259" key="5">
    <source>
        <dbReference type="Pfam" id="PF00278"/>
    </source>
</evidence>
<evidence type="ECO:0000259" key="6">
    <source>
        <dbReference type="Pfam" id="PF02784"/>
    </source>
</evidence>
<dbReference type="GO" id="GO:0006596">
    <property type="term" value="P:polyamine biosynthetic process"/>
    <property type="evidence" value="ECO:0007669"/>
    <property type="project" value="InterPro"/>
</dbReference>
<reference evidence="7" key="1">
    <citation type="submission" date="2015-04" db="EMBL/GenBank/DDBJ databases">
        <authorList>
            <person name="Syromyatnikov M.Y."/>
            <person name="Popov V.N."/>
        </authorList>
    </citation>
    <scope>NUCLEOTIDE SEQUENCE</scope>
    <source>
        <strain evidence="7">MO-1</strain>
    </source>
</reference>
<evidence type="ECO:0000256" key="4">
    <source>
        <dbReference type="RuleBase" id="RU003737"/>
    </source>
</evidence>
<protein>
    <submittedName>
        <fullName evidence="7">Putative diaminopimelate decarboxylase</fullName>
        <ecNumber evidence="7">4.1.1.20</ecNumber>
    </submittedName>
</protein>
<evidence type="ECO:0000256" key="3">
    <source>
        <dbReference type="PIRSR" id="PIRSR600183-50"/>
    </source>
</evidence>
<dbReference type="EC" id="4.1.1.20" evidence="7"/>
<evidence type="ECO:0000256" key="1">
    <source>
        <dbReference type="ARBA" id="ARBA00001933"/>
    </source>
</evidence>
<accession>A0A1S7LMK7</accession>
<dbReference type="SUPFAM" id="SSF51419">
    <property type="entry name" value="PLP-binding barrel"/>
    <property type="match status" value="1"/>
</dbReference>
<dbReference type="Pfam" id="PF02784">
    <property type="entry name" value="Orn_Arg_deC_N"/>
    <property type="match status" value="1"/>
</dbReference>
<name>A0A1S7LMK7_MAGMO</name>
<proteinExistence type="inferred from homology"/>
<feature type="modified residue" description="N6-(pyridoxal phosphate)lysine" evidence="3">
    <location>
        <position position="47"/>
    </location>
</feature>
<keyword evidence="2 3" id="KW-0663">Pyridoxal phosphate</keyword>
<evidence type="ECO:0000256" key="2">
    <source>
        <dbReference type="ARBA" id="ARBA00022898"/>
    </source>
</evidence>
<dbReference type="Gene3D" id="3.20.20.10">
    <property type="entry name" value="Alanine racemase"/>
    <property type="match status" value="1"/>
</dbReference>
<dbReference type="GO" id="GO:0008836">
    <property type="term" value="F:diaminopimelate decarboxylase activity"/>
    <property type="evidence" value="ECO:0007669"/>
    <property type="project" value="UniProtKB-EC"/>
</dbReference>
<organism evidence="7">
    <name type="scientific">Magnetococcus massalia (strain MO-1)</name>
    <dbReference type="NCBI Taxonomy" id="451514"/>
    <lineage>
        <taxon>Bacteria</taxon>
        <taxon>Pseudomonadati</taxon>
        <taxon>Pseudomonadota</taxon>
        <taxon>Magnetococcia</taxon>
        <taxon>Magnetococcales</taxon>
        <taxon>Magnetococcaceae</taxon>
        <taxon>Magnetococcus</taxon>
    </lineage>
</organism>
<feature type="domain" description="Orn/DAP/Arg decarboxylase 2 N-terminal" evidence="6">
    <location>
        <begin position="23"/>
        <end position="277"/>
    </location>
</feature>
<comment type="cofactor">
    <cofactor evidence="1 3">
        <name>pyridoxal 5'-phosphate</name>
        <dbReference type="ChEBI" id="CHEBI:597326"/>
    </cofactor>
</comment>
<feature type="domain" description="Orn/DAP/Arg decarboxylase 2 C-terminal" evidence="5">
    <location>
        <begin position="18"/>
        <end position="373"/>
    </location>
</feature>
<dbReference type="AlphaFoldDB" id="A0A1S7LMK7"/>
<dbReference type="InterPro" id="IPR022643">
    <property type="entry name" value="De-COase2_C"/>
</dbReference>
<feature type="active site" description="Proton donor" evidence="3">
    <location>
        <position position="346"/>
    </location>
</feature>
<gene>
    <name evidence="7" type="ORF">MAGMO_3517</name>
</gene>
<comment type="similarity">
    <text evidence="4">Belongs to the Orn/Lys/Arg decarboxylase class-II family.</text>
</comment>
<dbReference type="EMBL" id="LO017727">
    <property type="protein sequence ID" value="CRH07653.1"/>
    <property type="molecule type" value="Genomic_DNA"/>
</dbReference>
<dbReference type="InterPro" id="IPR022644">
    <property type="entry name" value="De-COase2_N"/>
</dbReference>
<dbReference type="InterPro" id="IPR029066">
    <property type="entry name" value="PLP-binding_barrel"/>
</dbReference>
<dbReference type="InterPro" id="IPR009006">
    <property type="entry name" value="Ala_racemase/Decarboxylase_C"/>
</dbReference>
<dbReference type="PANTHER" id="PTHR43727">
    <property type="entry name" value="DIAMINOPIMELATE DECARBOXYLASE"/>
    <property type="match status" value="1"/>
</dbReference>
<sequence length="418" mass="45211">MSSPMHHAATEQVQTPCYLYDLAAIEARAQAIQRALGAELDLYYAIKANPAMGLLRAMQPMVDGVDLSSERELQRALKAGYGAGKMSFAGPGKSDEALAQAVEAEIGSISVESLGELKRLAQQARQLGKTARITIRFNPAVNFPGYAIRMGGRASAFGVDELQLPELLHWIASEGQGAVELVGLHAFTGTQCMKPETLRENFNHTMQVAVRIAEEHGVRFTRLNFGGGLGIPYQAGQEPIDGDGVLHQLAEDFATWKRAHPAMAAVRGIVELGRYLVGEAGWYVTTVVDCKRSREEAFAILDGGMHHHLAASGNFGQVIRRNFPLQHLTAKADRPVEKVTLNGPLCTSLDLMADRAELPQVQVGDRIAILSSGAYGLTASSLLFLSHATPYEYLLRPDGTLQLLRQSVDPTTLGEVDG</sequence>
<dbReference type="PANTHER" id="PTHR43727:SF2">
    <property type="entry name" value="GROUP IV DECARBOXYLASE"/>
    <property type="match status" value="1"/>
</dbReference>
<keyword evidence="7" id="KW-0456">Lyase</keyword>
<dbReference type="SUPFAM" id="SSF50621">
    <property type="entry name" value="Alanine racemase C-terminal domain-like"/>
    <property type="match status" value="1"/>
</dbReference>
<dbReference type="Pfam" id="PF00278">
    <property type="entry name" value="Orn_DAP_Arg_deC"/>
    <property type="match status" value="1"/>
</dbReference>
<dbReference type="InterPro" id="IPR002433">
    <property type="entry name" value="Orn_de-COase"/>
</dbReference>
<dbReference type="GO" id="GO:0009089">
    <property type="term" value="P:lysine biosynthetic process via diaminopimelate"/>
    <property type="evidence" value="ECO:0007669"/>
    <property type="project" value="TreeGrafter"/>
</dbReference>
<dbReference type="Gene3D" id="2.40.37.10">
    <property type="entry name" value="Lyase, Ornithine Decarboxylase, Chain A, domain 1"/>
    <property type="match status" value="1"/>
</dbReference>
<dbReference type="PRINTS" id="PR01182">
    <property type="entry name" value="ORNDCRBXLASE"/>
</dbReference>
<dbReference type="InterPro" id="IPR000183">
    <property type="entry name" value="Orn/DAP/Arg_de-COase"/>
</dbReference>
<evidence type="ECO:0000313" key="7">
    <source>
        <dbReference type="EMBL" id="CRH07653.1"/>
    </source>
</evidence>
<dbReference type="PRINTS" id="PR01179">
    <property type="entry name" value="ODADCRBXLASE"/>
</dbReference>